<organism evidence="4">
    <name type="scientific">Chaetomium thermophilum (strain DSM 1495 / CBS 144.50 / IMI 039719)</name>
    <name type="common">Thermochaetoides thermophila</name>
    <dbReference type="NCBI Taxonomy" id="759272"/>
    <lineage>
        <taxon>Eukaryota</taxon>
        <taxon>Fungi</taxon>
        <taxon>Dikarya</taxon>
        <taxon>Ascomycota</taxon>
        <taxon>Pezizomycotina</taxon>
        <taxon>Sordariomycetes</taxon>
        <taxon>Sordariomycetidae</taxon>
        <taxon>Sordariales</taxon>
        <taxon>Chaetomiaceae</taxon>
        <taxon>Thermochaetoides</taxon>
    </lineage>
</organism>
<evidence type="ECO:0000256" key="2">
    <source>
        <dbReference type="SAM" id="Phobius"/>
    </source>
</evidence>
<feature type="region of interest" description="Disordered" evidence="1">
    <location>
        <begin position="235"/>
        <end position="256"/>
    </location>
</feature>
<feature type="compositionally biased region" description="Low complexity" evidence="1">
    <location>
        <begin position="305"/>
        <end position="324"/>
    </location>
</feature>
<feature type="transmembrane region" description="Helical" evidence="2">
    <location>
        <begin position="67"/>
        <end position="86"/>
    </location>
</feature>
<protein>
    <submittedName>
        <fullName evidence="3">Uncharacterized protein</fullName>
    </submittedName>
</protein>
<dbReference type="eggNOG" id="ENOG502SYMB">
    <property type="taxonomic scope" value="Eukaryota"/>
</dbReference>
<dbReference type="HOGENOM" id="CLU_057878_0_0_1"/>
<dbReference type="STRING" id="759272.G0S2H1"/>
<dbReference type="GeneID" id="18255759"/>
<dbReference type="OrthoDB" id="5211263at2759"/>
<sequence length="399" mass="43390">MATPAAIDLDQVLYARARWRKTILIPLWTFQMLVLLCLMGLFAYRLAETFDNWEQEIAEGKVPVVEVVWEATNVGFNTIALILNIIEISRKATECLTPFLMVCTHILKLTLSFAVLALDIVAVREKMDNHYSTIGLSLDCGLLAATLSSFVYAVHTYRRLLKYEDYHLTANARQQLYGQLAEDRSSTQLGGRRVSKFYNRTYTTEYHEDYADSFYTRTEYPSQLSRVSRQSLTYSPYSSSIPQQAPDPVPPPSLTGEELKRQIDRALGSEFGWDSNTAAAAAAVAIATREVSPTSSDGQLPPTPSTTTAVTATTTGGTPGTTSVMIPTPTSSVAPSIAAAGAASGSRRRSGSVVVGSGMAPVRHVHSESVDDGGVRVDKSKSAEVVFDRGQEGGEVSEV</sequence>
<dbReference type="EMBL" id="GL988040">
    <property type="protein sequence ID" value="EGS22204.1"/>
    <property type="molecule type" value="Genomic_DNA"/>
</dbReference>
<evidence type="ECO:0000313" key="3">
    <source>
        <dbReference type="EMBL" id="EGS22204.1"/>
    </source>
</evidence>
<reference evidence="3 4" key="1">
    <citation type="journal article" date="2011" name="Cell">
        <title>Insight into structure and assembly of the nuclear pore complex by utilizing the genome of a eukaryotic thermophile.</title>
        <authorList>
            <person name="Amlacher S."/>
            <person name="Sarges P."/>
            <person name="Flemming D."/>
            <person name="van Noort V."/>
            <person name="Kunze R."/>
            <person name="Devos D.P."/>
            <person name="Arumugam M."/>
            <person name="Bork P."/>
            <person name="Hurt E."/>
        </authorList>
    </citation>
    <scope>NUCLEOTIDE SEQUENCE [LARGE SCALE GENOMIC DNA]</scope>
    <source>
        <strain evidence="4">DSM 1495 / CBS 144.50 / IMI 039719</strain>
    </source>
</reference>
<name>G0S2H1_CHATD</name>
<proteinExistence type="predicted"/>
<feature type="transmembrane region" description="Helical" evidence="2">
    <location>
        <begin position="98"/>
        <end position="122"/>
    </location>
</feature>
<keyword evidence="4" id="KW-1185">Reference proteome</keyword>
<gene>
    <name evidence="3" type="ORF">CTHT_0017210</name>
</gene>
<feature type="compositionally biased region" description="Low complexity" evidence="1">
    <location>
        <begin position="337"/>
        <end position="362"/>
    </location>
</feature>
<accession>G0S2H1</accession>
<dbReference type="KEGG" id="cthr:CTHT_0017210"/>
<keyword evidence="2" id="KW-1133">Transmembrane helix</keyword>
<feature type="compositionally biased region" description="Basic and acidic residues" evidence="1">
    <location>
        <begin position="365"/>
        <end position="376"/>
    </location>
</feature>
<feature type="transmembrane region" description="Helical" evidence="2">
    <location>
        <begin position="134"/>
        <end position="154"/>
    </location>
</feature>
<dbReference type="RefSeq" id="XP_006692223.1">
    <property type="nucleotide sequence ID" value="XM_006692160.1"/>
</dbReference>
<dbReference type="AlphaFoldDB" id="G0S2H1"/>
<feature type="region of interest" description="Disordered" evidence="1">
    <location>
        <begin position="292"/>
        <end position="324"/>
    </location>
</feature>
<keyword evidence="2" id="KW-0812">Transmembrane</keyword>
<dbReference type="Proteomes" id="UP000008066">
    <property type="component" value="Unassembled WGS sequence"/>
</dbReference>
<keyword evidence="2" id="KW-0472">Membrane</keyword>
<evidence type="ECO:0000313" key="4">
    <source>
        <dbReference type="Proteomes" id="UP000008066"/>
    </source>
</evidence>
<feature type="transmembrane region" description="Helical" evidence="2">
    <location>
        <begin position="23"/>
        <end position="47"/>
    </location>
</feature>
<feature type="region of interest" description="Disordered" evidence="1">
    <location>
        <begin position="337"/>
        <end position="376"/>
    </location>
</feature>
<evidence type="ECO:0000256" key="1">
    <source>
        <dbReference type="SAM" id="MobiDB-lite"/>
    </source>
</evidence>